<reference evidence="3" key="1">
    <citation type="journal article" date="2006" name="PLoS Biol.">
        <title>Macronuclear genome sequence of the ciliate Tetrahymena thermophila, a model eukaryote.</title>
        <authorList>
            <person name="Eisen J.A."/>
            <person name="Coyne R.S."/>
            <person name="Wu M."/>
            <person name="Wu D."/>
            <person name="Thiagarajan M."/>
            <person name="Wortman J.R."/>
            <person name="Badger J.H."/>
            <person name="Ren Q."/>
            <person name="Amedeo P."/>
            <person name="Jones K.M."/>
            <person name="Tallon L.J."/>
            <person name="Delcher A.L."/>
            <person name="Salzberg S.L."/>
            <person name="Silva J.C."/>
            <person name="Haas B.J."/>
            <person name="Majoros W.H."/>
            <person name="Farzad M."/>
            <person name="Carlton J.M."/>
            <person name="Smith R.K. Jr."/>
            <person name="Garg J."/>
            <person name="Pearlman R.E."/>
            <person name="Karrer K.M."/>
            <person name="Sun L."/>
            <person name="Manning G."/>
            <person name="Elde N.C."/>
            <person name="Turkewitz A.P."/>
            <person name="Asai D.J."/>
            <person name="Wilkes D.E."/>
            <person name="Wang Y."/>
            <person name="Cai H."/>
            <person name="Collins K."/>
            <person name="Stewart B.A."/>
            <person name="Lee S.R."/>
            <person name="Wilamowska K."/>
            <person name="Weinberg Z."/>
            <person name="Ruzzo W.L."/>
            <person name="Wloga D."/>
            <person name="Gaertig J."/>
            <person name="Frankel J."/>
            <person name="Tsao C.-C."/>
            <person name="Gorovsky M.A."/>
            <person name="Keeling P.J."/>
            <person name="Waller R.F."/>
            <person name="Patron N.J."/>
            <person name="Cherry J.M."/>
            <person name="Stover N.A."/>
            <person name="Krieger C.J."/>
            <person name="del Toro C."/>
            <person name="Ryder H.F."/>
            <person name="Williamson S.C."/>
            <person name="Barbeau R.A."/>
            <person name="Hamilton E.P."/>
            <person name="Orias E."/>
        </authorList>
    </citation>
    <scope>NUCLEOTIDE SEQUENCE [LARGE SCALE GENOMIC DNA]</scope>
    <source>
        <strain evidence="3">SB210</strain>
    </source>
</reference>
<organism evidence="2 3">
    <name type="scientific">Tetrahymena thermophila (strain SB210)</name>
    <dbReference type="NCBI Taxonomy" id="312017"/>
    <lineage>
        <taxon>Eukaryota</taxon>
        <taxon>Sar</taxon>
        <taxon>Alveolata</taxon>
        <taxon>Ciliophora</taxon>
        <taxon>Intramacronucleata</taxon>
        <taxon>Oligohymenophorea</taxon>
        <taxon>Hymenostomatida</taxon>
        <taxon>Tetrahymenina</taxon>
        <taxon>Tetrahymenidae</taxon>
        <taxon>Tetrahymena</taxon>
    </lineage>
</organism>
<feature type="transmembrane region" description="Helical" evidence="1">
    <location>
        <begin position="79"/>
        <end position="97"/>
    </location>
</feature>
<keyword evidence="1 2" id="KW-0812">Transmembrane</keyword>
<accession>W7XHA1</accession>
<protein>
    <submittedName>
        <fullName evidence="2">Transmembrane protein, putative</fullName>
    </submittedName>
</protein>
<keyword evidence="1" id="KW-0472">Membrane</keyword>
<dbReference type="GeneID" id="24438850"/>
<feature type="transmembrane region" description="Helical" evidence="1">
    <location>
        <begin position="38"/>
        <end position="59"/>
    </location>
</feature>
<keyword evidence="1" id="KW-1133">Transmembrane helix</keyword>
<evidence type="ECO:0000313" key="2">
    <source>
        <dbReference type="EMBL" id="EWS76573.1"/>
    </source>
</evidence>
<dbReference type="AlphaFoldDB" id="W7XHA1"/>
<dbReference type="KEGG" id="tet:TTHERM_000418168"/>
<dbReference type="Proteomes" id="UP000009168">
    <property type="component" value="Unassembled WGS sequence"/>
</dbReference>
<evidence type="ECO:0000313" key="3">
    <source>
        <dbReference type="Proteomes" id="UP000009168"/>
    </source>
</evidence>
<feature type="transmembrane region" description="Helical" evidence="1">
    <location>
        <begin position="158"/>
        <end position="180"/>
    </location>
</feature>
<sequence length="204" mass="22863">MGIACVFYFQFNLVDNSLSGSGCSSSIRDFSCFIMSTLGFSIIIVYLDIIVICFIGAFLSVTNEISQDSYLFFRASFKVKVISLCFADILVVVIQSFTRETNHGSSYIKINFYETTLFVLKSCFVIFSPFHNAIVNISNLSFLDTLFTWNSFGADIEIIIFFLASHHCVSLISSSVINIADLSILRAAWEILLAVISHEISFKH</sequence>
<proteinExistence type="predicted"/>
<dbReference type="InParanoid" id="W7XHA1"/>
<feature type="transmembrane region" description="Helical" evidence="1">
    <location>
        <begin position="118"/>
        <end position="138"/>
    </location>
</feature>
<dbReference type="EMBL" id="GG662856">
    <property type="protein sequence ID" value="EWS76573.1"/>
    <property type="molecule type" value="Genomic_DNA"/>
</dbReference>
<keyword evidence="3" id="KW-1185">Reference proteome</keyword>
<name>W7XHA1_TETTS</name>
<evidence type="ECO:0000256" key="1">
    <source>
        <dbReference type="SAM" id="Phobius"/>
    </source>
</evidence>
<dbReference type="RefSeq" id="XP_012650859.1">
    <property type="nucleotide sequence ID" value="XM_012795405.1"/>
</dbReference>
<gene>
    <name evidence="2" type="ORF">TTHERM_000418168</name>
</gene>